<feature type="transmembrane region" description="Helical" evidence="1">
    <location>
        <begin position="42"/>
        <end position="65"/>
    </location>
</feature>
<protein>
    <submittedName>
        <fullName evidence="2">Uncharacterized protein</fullName>
    </submittedName>
</protein>
<dbReference type="AlphaFoldDB" id="A0A6J4QHT0"/>
<evidence type="ECO:0000256" key="1">
    <source>
        <dbReference type="SAM" id="Phobius"/>
    </source>
</evidence>
<gene>
    <name evidence="2" type="ORF">AVDCRST_MAG80-1679</name>
</gene>
<organism evidence="2">
    <name type="scientific">uncultured Rubrobacteraceae bacterium</name>
    <dbReference type="NCBI Taxonomy" id="349277"/>
    <lineage>
        <taxon>Bacteria</taxon>
        <taxon>Bacillati</taxon>
        <taxon>Actinomycetota</taxon>
        <taxon>Rubrobacteria</taxon>
        <taxon>Rubrobacterales</taxon>
        <taxon>Rubrobacteraceae</taxon>
        <taxon>environmental samples</taxon>
    </lineage>
</organism>
<sequence>MLGAVPAVLIALFSGGLEEGILVASFLIPMQQLEGNVLALGIAGSSVGVHPLLVLFATLSETLLFEAGRRRWSWRS</sequence>
<evidence type="ECO:0000313" key="2">
    <source>
        <dbReference type="EMBL" id="CAA9444924.1"/>
    </source>
</evidence>
<dbReference type="EMBL" id="CADCVC010000143">
    <property type="protein sequence ID" value="CAA9444924.1"/>
    <property type="molecule type" value="Genomic_DNA"/>
</dbReference>
<name>A0A6J4QHT0_9ACTN</name>
<accession>A0A6J4QHT0</accession>
<proteinExistence type="predicted"/>
<keyword evidence="1" id="KW-1133">Transmembrane helix</keyword>
<reference evidence="2" key="1">
    <citation type="submission" date="2020-02" db="EMBL/GenBank/DDBJ databases">
        <authorList>
            <person name="Meier V. D."/>
        </authorList>
    </citation>
    <scope>NUCLEOTIDE SEQUENCE</scope>
    <source>
        <strain evidence="2">AVDCRST_MAG80</strain>
    </source>
</reference>
<keyword evidence="1" id="KW-0812">Transmembrane</keyword>
<keyword evidence="1" id="KW-0472">Membrane</keyword>